<dbReference type="GO" id="GO:0006310">
    <property type="term" value="P:DNA recombination"/>
    <property type="evidence" value="ECO:0007669"/>
    <property type="project" value="UniProtKB-KW"/>
</dbReference>
<dbReference type="CDD" id="cd00801">
    <property type="entry name" value="INT_P4_C"/>
    <property type="match status" value="1"/>
</dbReference>
<dbReference type="SUPFAM" id="SSF56349">
    <property type="entry name" value="DNA breaking-rejoining enzymes"/>
    <property type="match status" value="1"/>
</dbReference>
<keyword evidence="3 5" id="KW-0238">DNA-binding</keyword>
<dbReference type="Gene3D" id="3.30.160.390">
    <property type="entry name" value="Integrase, DNA-binding domain"/>
    <property type="match status" value="1"/>
</dbReference>
<comment type="similarity">
    <text evidence="1">Belongs to the 'phage' integrase family.</text>
</comment>
<proteinExistence type="inferred from homology"/>
<sequence>MALSDAACRTAKGREGEYKLSDGGGLYLFVKPNGARVWQQAYRFAGKQKKLTHGPYPLISLADARRLRDEAKRVLASGVDPGANKRANKAAVAASAAAATSTFGVIATEFIDKMTKEGRAEATLLKAHWLLEEIAAPLRNRPIAEITPPEILAVLRAVEVKGHYETARRSRSIIGQVFRYAIATSRAERDVTADLRGALIAPTTKHRAAITRPKRLGELMAAIYGWTKGQETTVAGLKLLALLALRPGELRAATWDEIDLEAGVWIVPASRTKMRRPHRTPLPLQAVATLQELRDTTRSRISTFVFPATVSVRKPMSENTLNFALRRLDIGAEEMTAHGFRAAFATLANESRRWHPDAIERQLAHVEGNNVRRAYTRGEHWDERVLMMQWWADELDRLRDAAIMEARPQAHPQRRPAKFQSAR</sequence>
<keyword evidence="2" id="KW-0229">DNA integration</keyword>
<dbReference type="Gene3D" id="1.10.150.130">
    <property type="match status" value="1"/>
</dbReference>
<evidence type="ECO:0000256" key="2">
    <source>
        <dbReference type="ARBA" id="ARBA00022908"/>
    </source>
</evidence>
<dbReference type="InterPro" id="IPR025166">
    <property type="entry name" value="Integrase_DNA_bind_dom"/>
</dbReference>
<dbReference type="InterPro" id="IPR011010">
    <property type="entry name" value="DNA_brk_join_enz"/>
</dbReference>
<dbReference type="InterPro" id="IPR050808">
    <property type="entry name" value="Phage_Integrase"/>
</dbReference>
<evidence type="ECO:0000256" key="1">
    <source>
        <dbReference type="ARBA" id="ARBA00008857"/>
    </source>
</evidence>
<dbReference type="Pfam" id="PF00589">
    <property type="entry name" value="Phage_integrase"/>
    <property type="match status" value="1"/>
</dbReference>
<keyword evidence="4" id="KW-0233">DNA recombination</keyword>
<evidence type="ECO:0000313" key="9">
    <source>
        <dbReference type="Proteomes" id="UP000006633"/>
    </source>
</evidence>
<reference evidence="8 9" key="1">
    <citation type="journal article" date="2012" name="Stand. Genomic Sci.">
        <title>Complete genome sequence of the facultatively chemolithoautotrophic and methylotrophic alpha Proteobacterium Starkeya novella type strain (ATCC 8093(T)).</title>
        <authorList>
            <person name="Kappler U."/>
            <person name="Davenport K."/>
            <person name="Beatson S."/>
            <person name="Lucas S."/>
            <person name="Lapidus A."/>
            <person name="Copeland A."/>
            <person name="Berry K.W."/>
            <person name="Glavina Del Rio T."/>
            <person name="Hammon N."/>
            <person name="Dalin E."/>
            <person name="Tice H."/>
            <person name="Pitluck S."/>
            <person name="Richardson P."/>
            <person name="Bruce D."/>
            <person name="Goodwin L.A."/>
            <person name="Han C."/>
            <person name="Tapia R."/>
            <person name="Detter J.C."/>
            <person name="Chang Y.J."/>
            <person name="Jeffries C.D."/>
            <person name="Land M."/>
            <person name="Hauser L."/>
            <person name="Kyrpides N.C."/>
            <person name="Goker M."/>
            <person name="Ivanova N."/>
            <person name="Klenk H.P."/>
            <person name="Woyke T."/>
        </authorList>
    </citation>
    <scope>NUCLEOTIDE SEQUENCE [LARGE SCALE GENOMIC DNA]</scope>
    <source>
        <strain evidence="9">ATCC 8093 / DSM 506 / JCM 20403 / CCM 1077 / IAM 12100 / NBRC 12443 / NCIMB 10456</strain>
    </source>
</reference>
<dbReference type="InterPro" id="IPR053876">
    <property type="entry name" value="Phage_int_M"/>
</dbReference>
<feature type="domain" description="Core-binding (CB)" evidence="7">
    <location>
        <begin position="101"/>
        <end position="182"/>
    </location>
</feature>
<feature type="domain" description="Tyr recombinase" evidence="6">
    <location>
        <begin position="205"/>
        <end position="388"/>
    </location>
</feature>
<dbReference type="RefSeq" id="WP_013166735.1">
    <property type="nucleotide sequence ID" value="NC_014217.1"/>
</dbReference>
<protein>
    <submittedName>
        <fullName evidence="8">Integrase family protein</fullName>
    </submittedName>
</protein>
<gene>
    <name evidence="8" type="ordered locus">Snov_1928</name>
</gene>
<dbReference type="GO" id="GO:0003677">
    <property type="term" value="F:DNA binding"/>
    <property type="evidence" value="ECO:0007669"/>
    <property type="project" value="UniProtKB-UniRule"/>
</dbReference>
<dbReference type="STRING" id="639283.Snov_1928"/>
<evidence type="ECO:0000256" key="3">
    <source>
        <dbReference type="ARBA" id="ARBA00023125"/>
    </source>
</evidence>
<accession>D6ZZ95</accession>
<evidence type="ECO:0000256" key="4">
    <source>
        <dbReference type="ARBA" id="ARBA00023172"/>
    </source>
</evidence>
<dbReference type="Gene3D" id="1.10.443.10">
    <property type="entry name" value="Intergrase catalytic core"/>
    <property type="match status" value="1"/>
</dbReference>
<evidence type="ECO:0000313" key="8">
    <source>
        <dbReference type="EMBL" id="ADH89231.1"/>
    </source>
</evidence>
<dbReference type="KEGG" id="sno:Snov_1928"/>
<dbReference type="eggNOG" id="COG0582">
    <property type="taxonomic scope" value="Bacteria"/>
</dbReference>
<dbReference type="OrthoDB" id="9795573at2"/>
<dbReference type="EMBL" id="CP002026">
    <property type="protein sequence ID" value="ADH89231.1"/>
    <property type="molecule type" value="Genomic_DNA"/>
</dbReference>
<dbReference type="InterPro" id="IPR002104">
    <property type="entry name" value="Integrase_catalytic"/>
</dbReference>
<dbReference type="InterPro" id="IPR010998">
    <property type="entry name" value="Integrase_recombinase_N"/>
</dbReference>
<evidence type="ECO:0000259" key="6">
    <source>
        <dbReference type="PROSITE" id="PS51898"/>
    </source>
</evidence>
<dbReference type="PROSITE" id="PS51898">
    <property type="entry name" value="TYR_RECOMBINASE"/>
    <property type="match status" value="1"/>
</dbReference>
<dbReference type="AlphaFoldDB" id="D6ZZ95"/>
<dbReference type="PROSITE" id="PS51900">
    <property type="entry name" value="CB"/>
    <property type="match status" value="1"/>
</dbReference>
<dbReference type="GO" id="GO:0015074">
    <property type="term" value="P:DNA integration"/>
    <property type="evidence" value="ECO:0007669"/>
    <property type="project" value="UniProtKB-KW"/>
</dbReference>
<dbReference type="HOGENOM" id="CLU_027562_0_1_5"/>
<dbReference type="Pfam" id="PF13356">
    <property type="entry name" value="Arm-DNA-bind_3"/>
    <property type="match status" value="1"/>
</dbReference>
<organism evidence="8 9">
    <name type="scientific">Ancylobacter novellus (strain ATCC 8093 / DSM 506 / JCM 20403 / CCM 1077 / IAM 12100 / NBRC 12443 / NCIMB 10456)</name>
    <name type="common">Starkeya novella</name>
    <dbReference type="NCBI Taxonomy" id="639283"/>
    <lineage>
        <taxon>Bacteria</taxon>
        <taxon>Pseudomonadati</taxon>
        <taxon>Pseudomonadota</taxon>
        <taxon>Alphaproteobacteria</taxon>
        <taxon>Hyphomicrobiales</taxon>
        <taxon>Xanthobacteraceae</taxon>
        <taxon>Ancylobacter</taxon>
    </lineage>
</organism>
<dbReference type="InterPro" id="IPR038488">
    <property type="entry name" value="Integrase_DNA-bd_sf"/>
</dbReference>
<evidence type="ECO:0000256" key="5">
    <source>
        <dbReference type="PROSITE-ProRule" id="PRU01248"/>
    </source>
</evidence>
<dbReference type="Proteomes" id="UP000006633">
    <property type="component" value="Chromosome"/>
</dbReference>
<keyword evidence="9" id="KW-1185">Reference proteome</keyword>
<dbReference type="InterPro" id="IPR044068">
    <property type="entry name" value="CB"/>
</dbReference>
<name>D6ZZ95_ANCN5</name>
<dbReference type="PANTHER" id="PTHR30629:SF2">
    <property type="entry name" value="PROPHAGE INTEGRASE INTS-RELATED"/>
    <property type="match status" value="1"/>
</dbReference>
<dbReference type="PANTHER" id="PTHR30629">
    <property type="entry name" value="PROPHAGE INTEGRASE"/>
    <property type="match status" value="1"/>
</dbReference>
<dbReference type="Pfam" id="PF22022">
    <property type="entry name" value="Phage_int_M"/>
    <property type="match status" value="1"/>
</dbReference>
<dbReference type="InterPro" id="IPR013762">
    <property type="entry name" value="Integrase-like_cat_sf"/>
</dbReference>
<evidence type="ECO:0000259" key="7">
    <source>
        <dbReference type="PROSITE" id="PS51900"/>
    </source>
</evidence>